<sequence length="168" mass="18358">MSWRRRIHPDGYGFFADPDGALTLIAASFAAFLVLDLVSFARVVPEVFLLYLGSEGFLGFVGLVVTFSCCSGVMGSSIIRMWAPVDFEQTARFHGWVAMAGAVLMVELHIVVGWPMQALIPDPVHAIGARMLCVVATLVGFARAVRSVTVPRETWATTKAAQLRRERS</sequence>
<dbReference type="Proteomes" id="UP001519290">
    <property type="component" value="Unassembled WGS sequence"/>
</dbReference>
<keyword evidence="1" id="KW-0812">Transmembrane</keyword>
<keyword evidence="1" id="KW-0472">Membrane</keyword>
<gene>
    <name evidence="2" type="ORF">JOF43_003767</name>
</gene>
<keyword evidence="3" id="KW-1185">Reference proteome</keyword>
<organism evidence="2 3">
    <name type="scientific">Brachybacterium sacelli</name>
    <dbReference type="NCBI Taxonomy" id="173364"/>
    <lineage>
        <taxon>Bacteria</taxon>
        <taxon>Bacillati</taxon>
        <taxon>Actinomycetota</taxon>
        <taxon>Actinomycetes</taxon>
        <taxon>Micrococcales</taxon>
        <taxon>Dermabacteraceae</taxon>
        <taxon>Brachybacterium</taxon>
    </lineage>
</organism>
<reference evidence="2 3" key="1">
    <citation type="submission" date="2021-03" db="EMBL/GenBank/DDBJ databases">
        <title>Sequencing the genomes of 1000 actinobacteria strains.</title>
        <authorList>
            <person name="Klenk H.-P."/>
        </authorList>
    </citation>
    <scope>NUCLEOTIDE SEQUENCE [LARGE SCALE GENOMIC DNA]</scope>
    <source>
        <strain evidence="2 3">DSM 14566</strain>
    </source>
</reference>
<comment type="caution">
    <text evidence="2">The sequence shown here is derived from an EMBL/GenBank/DDBJ whole genome shotgun (WGS) entry which is preliminary data.</text>
</comment>
<proteinExistence type="predicted"/>
<dbReference type="EMBL" id="JAGIOD010000002">
    <property type="protein sequence ID" value="MBP2383778.1"/>
    <property type="molecule type" value="Genomic_DNA"/>
</dbReference>
<feature type="transmembrane region" description="Helical" evidence="1">
    <location>
        <begin position="21"/>
        <end position="44"/>
    </location>
</feature>
<feature type="transmembrane region" description="Helical" evidence="1">
    <location>
        <begin position="95"/>
        <end position="115"/>
    </location>
</feature>
<feature type="transmembrane region" description="Helical" evidence="1">
    <location>
        <begin position="56"/>
        <end position="83"/>
    </location>
</feature>
<feature type="transmembrane region" description="Helical" evidence="1">
    <location>
        <begin position="127"/>
        <end position="145"/>
    </location>
</feature>
<accession>A0ABS4X5W9</accession>
<evidence type="ECO:0000313" key="3">
    <source>
        <dbReference type="Proteomes" id="UP001519290"/>
    </source>
</evidence>
<dbReference type="RefSeq" id="WP_209904612.1">
    <property type="nucleotide sequence ID" value="NZ_BAAAJW010000017.1"/>
</dbReference>
<name>A0ABS4X5W9_9MICO</name>
<evidence type="ECO:0000313" key="2">
    <source>
        <dbReference type="EMBL" id="MBP2383778.1"/>
    </source>
</evidence>
<evidence type="ECO:0000256" key="1">
    <source>
        <dbReference type="SAM" id="Phobius"/>
    </source>
</evidence>
<keyword evidence="1" id="KW-1133">Transmembrane helix</keyword>
<protein>
    <submittedName>
        <fullName evidence="2">Nitrate/nitrite transporter NarK</fullName>
    </submittedName>
</protein>